<feature type="compositionally biased region" description="Low complexity" evidence="1">
    <location>
        <begin position="78"/>
        <end position="90"/>
    </location>
</feature>
<feature type="signal peptide" evidence="3">
    <location>
        <begin position="1"/>
        <end position="24"/>
    </location>
</feature>
<keyword evidence="2" id="KW-1133">Transmembrane helix</keyword>
<dbReference type="AlphaFoldDB" id="A0A4W5QCT7"/>
<feature type="compositionally biased region" description="Polar residues" evidence="1">
    <location>
        <begin position="50"/>
        <end position="66"/>
    </location>
</feature>
<dbReference type="GeneTree" id="ENSGT00990000204401"/>
<reference evidence="5" key="1">
    <citation type="submission" date="2018-06" db="EMBL/GenBank/DDBJ databases">
        <title>Genome assembly of Danube salmon.</title>
        <authorList>
            <person name="Macqueen D.J."/>
            <person name="Gundappa M.K."/>
        </authorList>
    </citation>
    <scope>NUCLEOTIDE SEQUENCE [LARGE SCALE GENOMIC DNA]</scope>
</reference>
<reference evidence="4" key="2">
    <citation type="submission" date="2025-08" db="UniProtKB">
        <authorList>
            <consortium name="Ensembl"/>
        </authorList>
    </citation>
    <scope>IDENTIFICATION</scope>
</reference>
<keyword evidence="3" id="KW-0732">Signal</keyword>
<evidence type="ECO:0000313" key="4">
    <source>
        <dbReference type="Ensembl" id="ENSHHUP00000071785.1"/>
    </source>
</evidence>
<dbReference type="Proteomes" id="UP000314982">
    <property type="component" value="Unassembled WGS sequence"/>
</dbReference>
<feature type="compositionally biased region" description="Pro residues" evidence="1">
    <location>
        <begin position="356"/>
        <end position="366"/>
    </location>
</feature>
<feature type="chain" id="PRO_5021335086" evidence="3">
    <location>
        <begin position="25"/>
        <end position="393"/>
    </location>
</feature>
<keyword evidence="2" id="KW-0472">Membrane</keyword>
<sequence>MEGMGPVFVLFLWMLPLGLNSTVTLQPNSHSTDFKNSEVTSNSDKAKLPSTPSQAPVTNRRSTPSHPTERGPTGPSELPSAATSPATLPPSIAMTNSLTHISTPWTSTQPTKTLATTAASVTASIAITSTKGQSLIRVPTTKQVVTANTPKNKPMPPPTKMANKDKSKTTGNHGTTVAVLIGMPLVLMFVGFWVIFVRKRRQQRMQLQNTAWAGPSPFLDSGVQSRLDNDESSDVHLRGSNRISFSGFLSQRLSKRLSLLQETDEELRMGEIPAGSTFGRETVSDDVQPSNGTAAVHKEKTQTEEVQPLDNSSSPPPPTSSETTAIAHTHDHQPPTSLQVVDLGPNNAPSLSRTPPDIPEAIPPPLLDVYLGPPSDQASPPPPESTDHPTPPP</sequence>
<keyword evidence="2" id="KW-0812">Transmembrane</keyword>
<name>A0A4W5QCT7_9TELE</name>
<evidence type="ECO:0000256" key="3">
    <source>
        <dbReference type="SAM" id="SignalP"/>
    </source>
</evidence>
<proteinExistence type="predicted"/>
<keyword evidence="5" id="KW-1185">Reference proteome</keyword>
<accession>A0A4W5QCT7</accession>
<organism evidence="4 5">
    <name type="scientific">Hucho hucho</name>
    <name type="common">huchen</name>
    <dbReference type="NCBI Taxonomy" id="62062"/>
    <lineage>
        <taxon>Eukaryota</taxon>
        <taxon>Metazoa</taxon>
        <taxon>Chordata</taxon>
        <taxon>Craniata</taxon>
        <taxon>Vertebrata</taxon>
        <taxon>Euteleostomi</taxon>
        <taxon>Actinopterygii</taxon>
        <taxon>Neopterygii</taxon>
        <taxon>Teleostei</taxon>
        <taxon>Protacanthopterygii</taxon>
        <taxon>Salmoniformes</taxon>
        <taxon>Salmonidae</taxon>
        <taxon>Salmoninae</taxon>
        <taxon>Hucho</taxon>
    </lineage>
</organism>
<feature type="compositionally biased region" description="Pro residues" evidence="1">
    <location>
        <begin position="379"/>
        <end position="393"/>
    </location>
</feature>
<feature type="region of interest" description="Disordered" evidence="1">
    <location>
        <begin position="147"/>
        <end position="170"/>
    </location>
</feature>
<feature type="transmembrane region" description="Helical" evidence="2">
    <location>
        <begin position="177"/>
        <end position="197"/>
    </location>
</feature>
<evidence type="ECO:0000256" key="1">
    <source>
        <dbReference type="SAM" id="MobiDB-lite"/>
    </source>
</evidence>
<dbReference type="Ensembl" id="ENSHHUT00000074169.1">
    <property type="protein sequence ID" value="ENSHHUP00000071785.1"/>
    <property type="gene ID" value="ENSHHUG00000042161.1"/>
</dbReference>
<evidence type="ECO:0000256" key="2">
    <source>
        <dbReference type="SAM" id="Phobius"/>
    </source>
</evidence>
<protein>
    <submittedName>
        <fullName evidence="4">Uncharacterized protein</fullName>
    </submittedName>
</protein>
<reference evidence="4" key="3">
    <citation type="submission" date="2025-09" db="UniProtKB">
        <authorList>
            <consortium name="Ensembl"/>
        </authorList>
    </citation>
    <scope>IDENTIFICATION</scope>
</reference>
<feature type="region of interest" description="Disordered" evidence="1">
    <location>
        <begin position="268"/>
        <end position="393"/>
    </location>
</feature>
<feature type="region of interest" description="Disordered" evidence="1">
    <location>
        <begin position="31"/>
        <end position="90"/>
    </location>
</feature>
<evidence type="ECO:0000313" key="5">
    <source>
        <dbReference type="Proteomes" id="UP000314982"/>
    </source>
</evidence>